<evidence type="ECO:0000313" key="4">
    <source>
        <dbReference type="Proteomes" id="UP000266861"/>
    </source>
</evidence>
<dbReference type="SUPFAM" id="SSF56112">
    <property type="entry name" value="Protein kinase-like (PK-like)"/>
    <property type="match status" value="1"/>
</dbReference>
<dbReference type="InterPro" id="IPR051681">
    <property type="entry name" value="Ser/Thr_Kinases-Pseudokinases"/>
</dbReference>
<dbReference type="GO" id="GO:0005524">
    <property type="term" value="F:ATP binding"/>
    <property type="evidence" value="ECO:0007669"/>
    <property type="project" value="InterPro"/>
</dbReference>
<dbReference type="EMBL" id="PQFF01000020">
    <property type="protein sequence ID" value="RHZ88511.1"/>
    <property type="molecule type" value="Genomic_DNA"/>
</dbReference>
<keyword evidence="4" id="KW-1185">Reference proteome</keyword>
<dbReference type="InterPro" id="IPR011009">
    <property type="entry name" value="Kinase-like_dom_sf"/>
</dbReference>
<protein>
    <recommendedName>
        <fullName evidence="2">Protein kinase domain-containing protein</fullName>
    </recommendedName>
</protein>
<evidence type="ECO:0000256" key="1">
    <source>
        <dbReference type="SAM" id="MobiDB-lite"/>
    </source>
</evidence>
<dbReference type="Proteomes" id="UP000266861">
    <property type="component" value="Unassembled WGS sequence"/>
</dbReference>
<accession>A0A397JKP3</accession>
<organism evidence="3 4">
    <name type="scientific">Diversispora epigaea</name>
    <dbReference type="NCBI Taxonomy" id="1348612"/>
    <lineage>
        <taxon>Eukaryota</taxon>
        <taxon>Fungi</taxon>
        <taxon>Fungi incertae sedis</taxon>
        <taxon>Mucoromycota</taxon>
        <taxon>Glomeromycotina</taxon>
        <taxon>Glomeromycetes</taxon>
        <taxon>Diversisporales</taxon>
        <taxon>Diversisporaceae</taxon>
        <taxon>Diversispora</taxon>
    </lineage>
</organism>
<dbReference type="AlphaFoldDB" id="A0A397JKP3"/>
<gene>
    <name evidence="3" type="ORF">Glove_22g111</name>
</gene>
<dbReference type="STRING" id="1348612.A0A397JKP3"/>
<feature type="domain" description="Protein kinase" evidence="2">
    <location>
        <begin position="187"/>
        <end position="445"/>
    </location>
</feature>
<sequence>MVCIKKSIKSILKKLNCFKATIIETREEIEPRKTKNIEEIIIKKLEETKEVVKIEKLEETKEVVEIEKLEETKETEQTTNIEEPAQETEGAEGTKKIEEPQIIEYCSVCWQVKKLNCRCENDYGRCHDCGELNINYNWCQNCKPLLIMPTFSWTSGNSDIDKLIQEAQLKPRCCDWHCWRWIEYSELENIQYLSEGGFGTVNRAAWPNVPEGYFVKEVAIKHMKNSQNVSKEFIKELKAYHEHTTFYIINIYGITKDPQTNEFGIVMPYYHEGDLKSIIRKRDKQMDWKYRLNSLYQIAGGLDILHKNGFVHCDLHPGNILNNDPFTYLSDLGLCKPANYKSNSDEVFGIIPYLAPEVLCGQPFSAASDVYSFGIILWEFTSRIPPFSDIAHDEDLVLNILSGVRPKIVKGTPDIYVNLMESCWKSDPSERMKSPEIFKTISAWHNNEVEIFREMFKKADKEMIVTPELPKQHPGAHYSSRSVSQYINSSKYVTRDIKDNCEELSWSVSDLVIPVNN</sequence>
<comment type="caution">
    <text evidence="3">The sequence shown here is derived from an EMBL/GenBank/DDBJ whole genome shotgun (WGS) entry which is preliminary data.</text>
</comment>
<evidence type="ECO:0000313" key="3">
    <source>
        <dbReference type="EMBL" id="RHZ88511.1"/>
    </source>
</evidence>
<dbReference type="Pfam" id="PF07714">
    <property type="entry name" value="PK_Tyr_Ser-Thr"/>
    <property type="match status" value="1"/>
</dbReference>
<dbReference type="PANTHER" id="PTHR44329:SF291">
    <property type="entry name" value="PROTEIN KINASE DOMAIN-CONTAINING PROTEIN"/>
    <property type="match status" value="1"/>
</dbReference>
<dbReference type="OrthoDB" id="6513151at2759"/>
<evidence type="ECO:0000259" key="2">
    <source>
        <dbReference type="PROSITE" id="PS50011"/>
    </source>
</evidence>
<dbReference type="PROSITE" id="PS50011">
    <property type="entry name" value="PROTEIN_KINASE_DOM"/>
    <property type="match status" value="1"/>
</dbReference>
<dbReference type="GO" id="GO:0004674">
    <property type="term" value="F:protein serine/threonine kinase activity"/>
    <property type="evidence" value="ECO:0007669"/>
    <property type="project" value="TreeGrafter"/>
</dbReference>
<reference evidence="3 4" key="1">
    <citation type="submission" date="2018-08" db="EMBL/GenBank/DDBJ databases">
        <title>Genome and evolution of the arbuscular mycorrhizal fungus Diversispora epigaea (formerly Glomus versiforme) and its bacterial endosymbionts.</title>
        <authorList>
            <person name="Sun X."/>
            <person name="Fei Z."/>
            <person name="Harrison M."/>
        </authorList>
    </citation>
    <scope>NUCLEOTIDE SEQUENCE [LARGE SCALE GENOMIC DNA]</scope>
    <source>
        <strain evidence="3 4">IT104</strain>
    </source>
</reference>
<dbReference type="Gene3D" id="1.10.510.10">
    <property type="entry name" value="Transferase(Phosphotransferase) domain 1"/>
    <property type="match status" value="1"/>
</dbReference>
<proteinExistence type="predicted"/>
<dbReference type="PANTHER" id="PTHR44329">
    <property type="entry name" value="SERINE/THREONINE-PROTEIN KINASE TNNI3K-RELATED"/>
    <property type="match status" value="1"/>
</dbReference>
<dbReference type="InterPro" id="IPR000719">
    <property type="entry name" value="Prot_kinase_dom"/>
</dbReference>
<dbReference type="InterPro" id="IPR001245">
    <property type="entry name" value="Ser-Thr/Tyr_kinase_cat_dom"/>
</dbReference>
<feature type="region of interest" description="Disordered" evidence="1">
    <location>
        <begin position="68"/>
        <end position="94"/>
    </location>
</feature>
<name>A0A397JKP3_9GLOM</name>